<feature type="compositionally biased region" description="Polar residues" evidence="1">
    <location>
        <begin position="308"/>
        <end position="317"/>
    </location>
</feature>
<evidence type="ECO:0000256" key="2">
    <source>
        <dbReference type="SAM" id="SignalP"/>
    </source>
</evidence>
<dbReference type="GeneID" id="104591760"/>
<dbReference type="PANTHER" id="PTHR47289:SF2">
    <property type="entry name" value="TRANSCRIPTION FACTOR, PUTATIVE (DUF1664)-RELATED"/>
    <property type="match status" value="1"/>
</dbReference>
<keyword evidence="2" id="KW-0732">Signal</keyword>
<dbReference type="OMA" id="AFKIAWR"/>
<feature type="signal peptide" evidence="2">
    <location>
        <begin position="1"/>
        <end position="22"/>
    </location>
</feature>
<dbReference type="RefSeq" id="XP_010249070.1">
    <property type="nucleotide sequence ID" value="XM_010250768.2"/>
</dbReference>
<dbReference type="PANTHER" id="PTHR47289">
    <property type="entry name" value="TRANSCRIPTION FACTOR, PUTATIVE (DUF1664)-RELATED"/>
    <property type="match status" value="1"/>
</dbReference>
<dbReference type="Pfam" id="PF07889">
    <property type="entry name" value="DUF1664"/>
    <property type="match status" value="1"/>
</dbReference>
<accession>A0A1U7Z973</accession>
<proteinExistence type="predicted"/>
<dbReference type="KEGG" id="nnu:104591760"/>
<feature type="domain" description="DUF1664" evidence="3">
    <location>
        <begin position="95"/>
        <end position="216"/>
    </location>
</feature>
<feature type="chain" id="PRO_5010665228" evidence="2">
    <location>
        <begin position="23"/>
        <end position="363"/>
    </location>
</feature>
<keyword evidence="4" id="KW-1185">Reference proteome</keyword>
<dbReference type="InterPro" id="IPR012458">
    <property type="entry name" value="DUF1664"/>
</dbReference>
<evidence type="ECO:0000313" key="5">
    <source>
        <dbReference type="RefSeq" id="XP_010249069.1"/>
    </source>
</evidence>
<dbReference type="RefSeq" id="XP_010249069.1">
    <property type="nucleotide sequence ID" value="XM_010250767.2"/>
</dbReference>
<evidence type="ECO:0000256" key="1">
    <source>
        <dbReference type="SAM" id="MobiDB-lite"/>
    </source>
</evidence>
<feature type="region of interest" description="Disordered" evidence="1">
    <location>
        <begin position="306"/>
        <end position="344"/>
    </location>
</feature>
<evidence type="ECO:0000313" key="6">
    <source>
        <dbReference type="RefSeq" id="XP_010249070.1"/>
    </source>
</evidence>
<name>A0A1U7Z973_NELNU</name>
<dbReference type="OrthoDB" id="544175at2759"/>
<dbReference type="eggNOG" id="ENOG502QTG9">
    <property type="taxonomic scope" value="Eukaryota"/>
</dbReference>
<evidence type="ECO:0000313" key="4">
    <source>
        <dbReference type="Proteomes" id="UP000189703"/>
    </source>
</evidence>
<gene>
    <name evidence="5 6" type="primary">LOC104591760</name>
</gene>
<dbReference type="Proteomes" id="UP000189703">
    <property type="component" value="Unplaced"/>
</dbReference>
<dbReference type="AlphaFoldDB" id="A0A1U7Z973"/>
<protein>
    <submittedName>
        <fullName evidence="5 6">Uncharacterized protein LOC104591760</fullName>
    </submittedName>
</protein>
<evidence type="ECO:0000259" key="3">
    <source>
        <dbReference type="Pfam" id="PF07889"/>
    </source>
</evidence>
<feature type="region of interest" description="Disordered" evidence="1">
    <location>
        <begin position="238"/>
        <end position="293"/>
    </location>
</feature>
<reference evidence="5 6" key="1">
    <citation type="submission" date="2025-04" db="UniProtKB">
        <authorList>
            <consortium name="RefSeq"/>
        </authorList>
    </citation>
    <scope>IDENTIFICATION</scope>
</reference>
<sequence>MSLPLGKLTILVGAGVLGSVLAKEGRIADVSDLFSGAFKIVWKQLKRDDSPMSRVSRAKPQNDSLLAQVNSLREELQLLASNRSVTIVTGSASGSKFYGVPVVLVVVVGYGYMWWKGWKLSDMMFATRRSLSDACTTVAKQLEQVSSSITAAKRHLSSRIDRVDSNLDECAEITAATREEVSQLQGDLKMLGVDVESVHRVVQTLEIKIGRIEGKQDLTNEGVKRLCNFVWNLENSRPTDRIQASSSSSSRLPFELPQITPTSRTESLPAKVLSLEPPSPPASNESPKLSRPLQNAVPASGLKELQGISDSTTSSIQPEVPNATRVSEDKSNCSSSSRQSGWKLPSLNASFLTRTRSATYSFK</sequence>
<organism evidence="4 5">
    <name type="scientific">Nelumbo nucifera</name>
    <name type="common">Sacred lotus</name>
    <dbReference type="NCBI Taxonomy" id="4432"/>
    <lineage>
        <taxon>Eukaryota</taxon>
        <taxon>Viridiplantae</taxon>
        <taxon>Streptophyta</taxon>
        <taxon>Embryophyta</taxon>
        <taxon>Tracheophyta</taxon>
        <taxon>Spermatophyta</taxon>
        <taxon>Magnoliopsida</taxon>
        <taxon>Proteales</taxon>
        <taxon>Nelumbonaceae</taxon>
        <taxon>Nelumbo</taxon>
    </lineage>
</organism>